<keyword evidence="3" id="KW-0862">Zinc</keyword>
<dbReference type="InterPro" id="IPR050219">
    <property type="entry name" value="DnaG_primase"/>
</dbReference>
<dbReference type="InterPro" id="IPR045951">
    <property type="entry name" value="DUF6371"/>
</dbReference>
<evidence type="ECO:0000313" key="5">
    <source>
        <dbReference type="EMBL" id="MFD1632012.1"/>
    </source>
</evidence>
<dbReference type="InterPro" id="IPR002694">
    <property type="entry name" value="Znf_CHC2"/>
</dbReference>
<evidence type="ECO:0000313" key="6">
    <source>
        <dbReference type="Proteomes" id="UP001597118"/>
    </source>
</evidence>
<dbReference type="EMBL" id="JBHUDG010000051">
    <property type="protein sequence ID" value="MFD1632012.1"/>
    <property type="molecule type" value="Genomic_DNA"/>
</dbReference>
<sequence length="324" mass="36966">MQSSQLKYIKEKADILQVVKSLIPLTAKGYAQCPFHTEKSGSLKVDGKKQIFKCFGCGASGDVIDFVMRYKNITYKEAFNWIADFCRIGDFKDQAKDFVPEPVKELPVSYIKSELMIACREKSNINNFSTWLRKHFGDRKAAMALATYNVGTSKHWPGAVVFWQVDTESNVRSGKIMLYDPETGKRVKEPYNHINWVHKVLDLVNFNLKQCFFGEHLLNGNKKRVCIVESEKTAIVASIVYPDQVWLASGSLVNLTAERCEVLKGREIILFPDVGAFPAWEEKAEYLNQVMPDTHFAVDKTLSGYTQKGYDLCDYIIDDLNHFK</sequence>
<comment type="caution">
    <text evidence="5">The sequence shown here is derived from an EMBL/GenBank/DDBJ whole genome shotgun (WGS) entry which is preliminary data.</text>
</comment>
<dbReference type="InterPro" id="IPR036977">
    <property type="entry name" value="DNA_primase_Znf_CHC2"/>
</dbReference>
<name>A0ABW4IJ43_9SPHI</name>
<dbReference type="Gene3D" id="3.90.580.10">
    <property type="entry name" value="Zinc finger, CHC2-type domain"/>
    <property type="match status" value="1"/>
</dbReference>
<proteinExistence type="predicted"/>
<organism evidence="5 6">
    <name type="scientific">Pseudopedobacter beijingensis</name>
    <dbReference type="NCBI Taxonomy" id="1207056"/>
    <lineage>
        <taxon>Bacteria</taxon>
        <taxon>Pseudomonadati</taxon>
        <taxon>Bacteroidota</taxon>
        <taxon>Sphingobacteriia</taxon>
        <taxon>Sphingobacteriales</taxon>
        <taxon>Sphingobacteriaceae</taxon>
        <taxon>Pseudopedobacter</taxon>
    </lineage>
</organism>
<evidence type="ECO:0000256" key="1">
    <source>
        <dbReference type="ARBA" id="ARBA00022723"/>
    </source>
</evidence>
<dbReference type="SUPFAM" id="SSF57783">
    <property type="entry name" value="Zinc beta-ribbon"/>
    <property type="match status" value="1"/>
</dbReference>
<dbReference type="PANTHER" id="PTHR30313">
    <property type="entry name" value="DNA PRIMASE"/>
    <property type="match status" value="1"/>
</dbReference>
<dbReference type="Proteomes" id="UP001597118">
    <property type="component" value="Unassembled WGS sequence"/>
</dbReference>
<evidence type="ECO:0000256" key="2">
    <source>
        <dbReference type="ARBA" id="ARBA00022771"/>
    </source>
</evidence>
<feature type="domain" description="Zinc finger CHC2-type" evidence="4">
    <location>
        <begin position="30"/>
        <end position="83"/>
    </location>
</feature>
<gene>
    <name evidence="5" type="ORF">ACFSAH_19225</name>
</gene>
<protein>
    <submittedName>
        <fullName evidence="5">DUF6371 domain-containing protein</fullName>
    </submittedName>
</protein>
<keyword evidence="1" id="KW-0479">Metal-binding</keyword>
<evidence type="ECO:0000259" key="4">
    <source>
        <dbReference type="SMART" id="SM00400"/>
    </source>
</evidence>
<dbReference type="RefSeq" id="WP_379664335.1">
    <property type="nucleotide sequence ID" value="NZ_JBHUDG010000051.1"/>
</dbReference>
<reference evidence="6" key="1">
    <citation type="journal article" date="2019" name="Int. J. Syst. Evol. Microbiol.">
        <title>The Global Catalogue of Microorganisms (GCM) 10K type strain sequencing project: providing services to taxonomists for standard genome sequencing and annotation.</title>
        <authorList>
            <consortium name="The Broad Institute Genomics Platform"/>
            <consortium name="The Broad Institute Genome Sequencing Center for Infectious Disease"/>
            <person name="Wu L."/>
            <person name="Ma J."/>
        </authorList>
    </citation>
    <scope>NUCLEOTIDE SEQUENCE [LARGE SCALE GENOMIC DNA]</scope>
    <source>
        <strain evidence="6">CCUG 53762</strain>
    </source>
</reference>
<accession>A0ABW4IJ43</accession>
<dbReference type="Pfam" id="PF01807">
    <property type="entry name" value="Zn_ribbon_DnaG"/>
    <property type="match status" value="1"/>
</dbReference>
<keyword evidence="6" id="KW-1185">Reference proteome</keyword>
<keyword evidence="2" id="KW-0863">Zinc-finger</keyword>
<evidence type="ECO:0000256" key="3">
    <source>
        <dbReference type="ARBA" id="ARBA00022833"/>
    </source>
</evidence>
<dbReference type="PANTHER" id="PTHR30313:SF2">
    <property type="entry name" value="DNA PRIMASE"/>
    <property type="match status" value="1"/>
</dbReference>
<dbReference type="SMART" id="SM00400">
    <property type="entry name" value="ZnF_CHCC"/>
    <property type="match status" value="1"/>
</dbReference>
<dbReference type="Pfam" id="PF19898">
    <property type="entry name" value="DUF6371"/>
    <property type="match status" value="1"/>
</dbReference>